<feature type="domain" description="DUF4817" evidence="1">
    <location>
        <begin position="4"/>
        <end position="37"/>
    </location>
</feature>
<proteinExistence type="predicted"/>
<gene>
    <name evidence="2" type="ORF">BINO364_LOCUS8478</name>
</gene>
<dbReference type="Pfam" id="PF16087">
    <property type="entry name" value="DUF4817"/>
    <property type="match status" value="1"/>
</dbReference>
<sequence>MHFIYGKCRGNAITAATLYREKYPNARHPECRVFIRVHSEGRIPGSGVRGSGSGRIVYPDFEDMVLEKVEQDPLTDLCEQ</sequence>
<dbReference type="EMBL" id="OV170223">
    <property type="protein sequence ID" value="CAH0722534.1"/>
    <property type="molecule type" value="Genomic_DNA"/>
</dbReference>
<protein>
    <recommendedName>
        <fullName evidence="1">DUF4817 domain-containing protein</fullName>
    </recommendedName>
</protein>
<evidence type="ECO:0000313" key="2">
    <source>
        <dbReference type="EMBL" id="CAH0722534.1"/>
    </source>
</evidence>
<accession>A0A8J9Y9L7</accession>
<dbReference type="OrthoDB" id="7902892at2759"/>
<dbReference type="Proteomes" id="UP000838878">
    <property type="component" value="Chromosome 3"/>
</dbReference>
<keyword evidence="3" id="KW-1185">Reference proteome</keyword>
<evidence type="ECO:0000259" key="1">
    <source>
        <dbReference type="Pfam" id="PF16087"/>
    </source>
</evidence>
<name>A0A8J9Y9L7_9NEOP</name>
<dbReference type="InterPro" id="IPR032135">
    <property type="entry name" value="DUF4817"/>
</dbReference>
<dbReference type="AlphaFoldDB" id="A0A8J9Y9L7"/>
<reference evidence="2" key="1">
    <citation type="submission" date="2021-12" db="EMBL/GenBank/DDBJ databases">
        <authorList>
            <person name="Martin H S."/>
        </authorList>
    </citation>
    <scope>NUCLEOTIDE SEQUENCE</scope>
</reference>
<feature type="non-terminal residue" evidence="2">
    <location>
        <position position="80"/>
    </location>
</feature>
<organism evidence="2 3">
    <name type="scientific">Brenthis ino</name>
    <name type="common">lesser marbled fritillary</name>
    <dbReference type="NCBI Taxonomy" id="405034"/>
    <lineage>
        <taxon>Eukaryota</taxon>
        <taxon>Metazoa</taxon>
        <taxon>Ecdysozoa</taxon>
        <taxon>Arthropoda</taxon>
        <taxon>Hexapoda</taxon>
        <taxon>Insecta</taxon>
        <taxon>Pterygota</taxon>
        <taxon>Neoptera</taxon>
        <taxon>Endopterygota</taxon>
        <taxon>Lepidoptera</taxon>
        <taxon>Glossata</taxon>
        <taxon>Ditrysia</taxon>
        <taxon>Papilionoidea</taxon>
        <taxon>Nymphalidae</taxon>
        <taxon>Heliconiinae</taxon>
        <taxon>Argynnini</taxon>
        <taxon>Brenthis</taxon>
    </lineage>
</organism>
<evidence type="ECO:0000313" key="3">
    <source>
        <dbReference type="Proteomes" id="UP000838878"/>
    </source>
</evidence>